<gene>
    <name evidence="3" type="ORF">CPB84DRAFT_1787993</name>
</gene>
<name>A0A9P5TIT0_GYMJU</name>
<proteinExistence type="predicted"/>
<protein>
    <recommendedName>
        <fullName evidence="5">NAD(P)-binding protein</fullName>
    </recommendedName>
</protein>
<comment type="caution">
    <text evidence="3">The sequence shown here is derived from an EMBL/GenBank/DDBJ whole genome shotgun (WGS) entry which is preliminary data.</text>
</comment>
<keyword evidence="2" id="KW-0732">Signal</keyword>
<dbReference type="Gene3D" id="3.40.50.720">
    <property type="entry name" value="NAD(P)-binding Rossmann-like Domain"/>
    <property type="match status" value="1"/>
</dbReference>
<dbReference type="Proteomes" id="UP000724874">
    <property type="component" value="Unassembled WGS sequence"/>
</dbReference>
<evidence type="ECO:0000256" key="1">
    <source>
        <dbReference type="ARBA" id="ARBA00023002"/>
    </source>
</evidence>
<dbReference type="InterPro" id="IPR036291">
    <property type="entry name" value="NAD(P)-bd_dom_sf"/>
</dbReference>
<dbReference type="Pfam" id="PF00106">
    <property type="entry name" value="adh_short"/>
    <property type="match status" value="1"/>
</dbReference>
<dbReference type="OrthoDB" id="2898509at2759"/>
<dbReference type="InterPro" id="IPR052228">
    <property type="entry name" value="Sec_Metab_Biosynth_Oxidored"/>
</dbReference>
<feature type="chain" id="PRO_5040353486" description="NAD(P)-binding protein" evidence="2">
    <location>
        <begin position="26"/>
        <end position="347"/>
    </location>
</feature>
<keyword evidence="4" id="KW-1185">Reference proteome</keyword>
<reference evidence="3" key="1">
    <citation type="submission" date="2020-11" db="EMBL/GenBank/DDBJ databases">
        <authorList>
            <consortium name="DOE Joint Genome Institute"/>
            <person name="Ahrendt S."/>
            <person name="Riley R."/>
            <person name="Andreopoulos W."/>
            <person name="LaButti K."/>
            <person name="Pangilinan J."/>
            <person name="Ruiz-duenas F.J."/>
            <person name="Barrasa J.M."/>
            <person name="Sanchez-Garcia M."/>
            <person name="Camarero S."/>
            <person name="Miyauchi S."/>
            <person name="Serrano A."/>
            <person name="Linde D."/>
            <person name="Babiker R."/>
            <person name="Drula E."/>
            <person name="Ayuso-Fernandez I."/>
            <person name="Pacheco R."/>
            <person name="Padilla G."/>
            <person name="Ferreira P."/>
            <person name="Barriuso J."/>
            <person name="Kellner H."/>
            <person name="Castanera R."/>
            <person name="Alfaro M."/>
            <person name="Ramirez L."/>
            <person name="Pisabarro A.G."/>
            <person name="Kuo A."/>
            <person name="Tritt A."/>
            <person name="Lipzen A."/>
            <person name="He G."/>
            <person name="Yan M."/>
            <person name="Ng V."/>
            <person name="Cullen D."/>
            <person name="Martin F."/>
            <person name="Rosso M.-N."/>
            <person name="Henrissat B."/>
            <person name="Hibbett D."/>
            <person name="Martinez A.T."/>
            <person name="Grigoriev I.V."/>
        </authorList>
    </citation>
    <scope>NUCLEOTIDE SEQUENCE</scope>
    <source>
        <strain evidence="3">AH 44721</strain>
    </source>
</reference>
<dbReference type="GO" id="GO:0016491">
    <property type="term" value="F:oxidoreductase activity"/>
    <property type="evidence" value="ECO:0007669"/>
    <property type="project" value="UniProtKB-KW"/>
</dbReference>
<dbReference type="PANTHER" id="PTHR47534">
    <property type="entry name" value="YALI0E05731P"/>
    <property type="match status" value="1"/>
</dbReference>
<dbReference type="EMBL" id="JADNYJ010000099">
    <property type="protein sequence ID" value="KAF8885863.1"/>
    <property type="molecule type" value="Genomic_DNA"/>
</dbReference>
<keyword evidence="1" id="KW-0560">Oxidoreductase</keyword>
<dbReference type="InterPro" id="IPR002347">
    <property type="entry name" value="SDR_fam"/>
</dbReference>
<evidence type="ECO:0000313" key="3">
    <source>
        <dbReference type="EMBL" id="KAF8885863.1"/>
    </source>
</evidence>
<accession>A0A9P5TIT0</accession>
<dbReference type="AlphaFoldDB" id="A0A9P5TIT0"/>
<organism evidence="3 4">
    <name type="scientific">Gymnopilus junonius</name>
    <name type="common">Spectacular rustgill mushroom</name>
    <name type="synonym">Gymnopilus spectabilis subsp. junonius</name>
    <dbReference type="NCBI Taxonomy" id="109634"/>
    <lineage>
        <taxon>Eukaryota</taxon>
        <taxon>Fungi</taxon>
        <taxon>Dikarya</taxon>
        <taxon>Basidiomycota</taxon>
        <taxon>Agaricomycotina</taxon>
        <taxon>Agaricomycetes</taxon>
        <taxon>Agaricomycetidae</taxon>
        <taxon>Agaricales</taxon>
        <taxon>Agaricineae</taxon>
        <taxon>Hymenogastraceae</taxon>
        <taxon>Gymnopilus</taxon>
    </lineage>
</organism>
<dbReference type="SUPFAM" id="SSF51735">
    <property type="entry name" value="NAD(P)-binding Rossmann-fold domains"/>
    <property type="match status" value="1"/>
</dbReference>
<dbReference type="PANTHER" id="PTHR47534:SF3">
    <property type="entry name" value="ALCOHOL DEHYDROGENASE-LIKE C-TERMINAL DOMAIN-CONTAINING PROTEIN"/>
    <property type="match status" value="1"/>
</dbReference>
<evidence type="ECO:0000256" key="2">
    <source>
        <dbReference type="SAM" id="SignalP"/>
    </source>
</evidence>
<evidence type="ECO:0008006" key="5">
    <source>
        <dbReference type="Google" id="ProtNLM"/>
    </source>
</evidence>
<sequence>MFLYASIFLSLLVALLAFYYTQTHSAMPSLAAIRQSNAAFFRSKPSVAADAPTAIFVGGTSGIGEGMALTYAKYTEGKSNIIIRIFASMPAPPGDGTSKLAREFVQCDATLMKNVHSATQTILSKYPQINYLVMSPGLVTLSGRDETHEGIDRKLAVHYYARWKFLHDLLPSLKAAEGKGEKAAVVSVMAAGHGGKIDLDDLGLKKGYSVSASMMTGPTYNDMMMESFAEQAPNITFIHTYPGFVRTPIGASSPSRALRIISHVFFPLVWPISVSNIECGEYTWSSVTTTATKPGAWRIGSRGEDLGKKNYFGGEVQRKKVWEHTVEVIRAALASPAPERPKAEVQK</sequence>
<feature type="signal peptide" evidence="2">
    <location>
        <begin position="1"/>
        <end position="25"/>
    </location>
</feature>
<evidence type="ECO:0000313" key="4">
    <source>
        <dbReference type="Proteomes" id="UP000724874"/>
    </source>
</evidence>